<name>A0A9C6WDD4_BOMTE</name>
<feature type="region of interest" description="Disordered" evidence="6">
    <location>
        <begin position="341"/>
        <end position="763"/>
    </location>
</feature>
<evidence type="ECO:0000256" key="7">
    <source>
        <dbReference type="SAM" id="Phobius"/>
    </source>
</evidence>
<sequence length="1031" mass="114530">MSQLRTDATRLNQDDGLNPVALSPRREAPCFSQSQWRQILACTSAMLTMVVVGTINGWTMIFLHYLIAETDGMPLTLTHDEYSLIVYLTVFGSIIGSLAAAHLVDRNGRKNCLLLCSTIFSIGWFIIYRTTSVQEIYLARVIQAVGVGIAHTINPVYVSEVASSNIRGAIATAIALNVLNGIVLTCALHLCMTYKSLIAVLVIISFMSLFSNTCFPETPYFLLGKGRMQQAYKSIAYYRGIVDPRIVGIELDAVRAQVVPSQSRINLASQSRSDLPSQSRSDLPSQSRSDIPSQPISDSPSQSRSDIPSQPISDSHLQSISSVHLESISDSHQPFTSEIYLPSTSEIQRPSTGETHQPSTSEIQQSSTSEIQQSSTSETHRPPTSKTHRPPTSKTHRPSTLQIYRRSIRKILRSSISETQRSFTSDTLRSSTSDTQQSSTSDTQRSSISETHQPPASDTQLSSASETHRPSTSDTQLSSASETHRPSTSETRQPPASETHRPSSNETRQLSSSETQRSSASETHRPSANETHRPSSNETRLLSSSETQRSSASETHRPSTSEIHQPSTIKIHRSSTSKIRRLSTSETHRPSSNETRQLSSSETQRSSASETHRPSTSEIHQPSTSEIHQPSTSEIHQPSTSKIHRSSTSKIRRPSTSETHRPSSNETRQLSSSETQRSSASETHRPSTSETHQSSASEIYPSSISETQRSTTPETRRLSTPETHRLSASETHRLSASETHRPSTSETRRVSSRETHPDPTCEIHSRPGCNLCTQFNVDSREWAYIDEVGIDLNKYTWSTKLRAILEPSNIKALFIMLGLTMAQQLSGNYITMQYLQVLFGKAAINSDPYKMMIIFYILCILAGGITIVTVEYYGRRILMILSTLGTFCASTILANYLFLVEHEFVISIEPIPVFILLIYQTAFQIGLGTLPNVFRCELFPTELRGFVGAIIVIFDNIIGFIVWKLYRVITDKIGFYAIYMTFAISCGLAFLMVFKWVPETKGKPYCEIKALLVGETLNSSNEEVRTNAMDS</sequence>
<dbReference type="OrthoDB" id="4142200at2759"/>
<feature type="compositionally biased region" description="Basic residues" evidence="6">
    <location>
        <begin position="642"/>
        <end position="653"/>
    </location>
</feature>
<feature type="compositionally biased region" description="Low complexity" evidence="6">
    <location>
        <begin position="284"/>
        <end position="314"/>
    </location>
</feature>
<evidence type="ECO:0000313" key="8">
    <source>
        <dbReference type="Proteomes" id="UP000835206"/>
    </source>
</evidence>
<keyword evidence="8" id="KW-1185">Reference proteome</keyword>
<feature type="transmembrane region" description="Helical" evidence="7">
    <location>
        <begin position="812"/>
        <end position="831"/>
    </location>
</feature>
<keyword evidence="4 7" id="KW-1133">Transmembrane helix</keyword>
<protein>
    <submittedName>
        <fullName evidence="9">Uncharacterized protein LOC100644377 isoform X1</fullName>
    </submittedName>
</protein>
<dbReference type="InterPro" id="IPR050814">
    <property type="entry name" value="Myo-inositol_Transporter"/>
</dbReference>
<dbReference type="SUPFAM" id="SSF103473">
    <property type="entry name" value="MFS general substrate transporter"/>
    <property type="match status" value="2"/>
</dbReference>
<feature type="compositionally biased region" description="Polar residues" evidence="6">
    <location>
        <begin position="560"/>
        <end position="569"/>
    </location>
</feature>
<feature type="transmembrane region" description="Helical" evidence="7">
    <location>
        <begin position="39"/>
        <end position="64"/>
    </location>
</feature>
<evidence type="ECO:0000256" key="3">
    <source>
        <dbReference type="ARBA" id="ARBA00022692"/>
    </source>
</evidence>
<proteinExistence type="predicted"/>
<evidence type="ECO:0000256" key="4">
    <source>
        <dbReference type="ARBA" id="ARBA00022989"/>
    </source>
</evidence>
<dbReference type="PANTHER" id="PTHR48020:SF12">
    <property type="entry name" value="PROTON MYO-INOSITOL COTRANSPORTER"/>
    <property type="match status" value="1"/>
</dbReference>
<feature type="compositionally biased region" description="Polar residues" evidence="6">
    <location>
        <begin position="488"/>
        <end position="497"/>
    </location>
</feature>
<feature type="compositionally biased region" description="Low complexity" evidence="6">
    <location>
        <begin position="694"/>
        <end position="706"/>
    </location>
</feature>
<feature type="transmembrane region" description="Helical" evidence="7">
    <location>
        <begin position="911"/>
        <end position="934"/>
    </location>
</feature>
<evidence type="ECO:0000313" key="9">
    <source>
        <dbReference type="RefSeq" id="XP_048268156.1"/>
    </source>
</evidence>
<feature type="region of interest" description="Disordered" evidence="6">
    <location>
        <begin position="267"/>
        <end position="314"/>
    </location>
</feature>
<reference evidence="9" key="1">
    <citation type="submission" date="2025-08" db="UniProtKB">
        <authorList>
            <consortium name="RefSeq"/>
        </authorList>
    </citation>
    <scope>IDENTIFICATION</scope>
</reference>
<gene>
    <name evidence="9" type="primary">LOC100644377</name>
</gene>
<dbReference type="GO" id="GO:0022857">
    <property type="term" value="F:transmembrane transporter activity"/>
    <property type="evidence" value="ECO:0007669"/>
    <property type="project" value="InterPro"/>
</dbReference>
<dbReference type="Proteomes" id="UP000835206">
    <property type="component" value="Chromosome 14"/>
</dbReference>
<feature type="compositionally biased region" description="Low complexity" evidence="6">
    <location>
        <begin position="595"/>
        <end position="609"/>
    </location>
</feature>
<dbReference type="Gene3D" id="1.20.1250.20">
    <property type="entry name" value="MFS general substrate transporter like domains"/>
    <property type="match status" value="2"/>
</dbReference>
<organism evidence="8 9">
    <name type="scientific">Bombus terrestris</name>
    <name type="common">Buff-tailed bumblebee</name>
    <name type="synonym">Apis terrestris</name>
    <dbReference type="NCBI Taxonomy" id="30195"/>
    <lineage>
        <taxon>Eukaryota</taxon>
        <taxon>Metazoa</taxon>
        <taxon>Ecdysozoa</taxon>
        <taxon>Arthropoda</taxon>
        <taxon>Hexapoda</taxon>
        <taxon>Insecta</taxon>
        <taxon>Pterygota</taxon>
        <taxon>Neoptera</taxon>
        <taxon>Endopterygota</taxon>
        <taxon>Hymenoptera</taxon>
        <taxon>Apocrita</taxon>
        <taxon>Aculeata</taxon>
        <taxon>Apoidea</taxon>
        <taxon>Anthophila</taxon>
        <taxon>Apidae</taxon>
        <taxon>Bombus</taxon>
        <taxon>Bombus</taxon>
    </lineage>
</organism>
<dbReference type="AlphaFoldDB" id="A0A9C6WDD4"/>
<feature type="compositionally biased region" description="Polar residues" evidence="6">
    <location>
        <begin position="616"/>
        <end position="641"/>
    </location>
</feature>
<dbReference type="GeneID" id="100644377"/>
<feature type="compositionally biased region" description="Polar residues" evidence="6">
    <location>
        <begin position="341"/>
        <end position="358"/>
    </location>
</feature>
<feature type="transmembrane region" description="Helical" evidence="7">
    <location>
        <begin position="196"/>
        <end position="215"/>
    </location>
</feature>
<feature type="compositionally biased region" description="Polar residues" evidence="6">
    <location>
        <begin position="267"/>
        <end position="283"/>
    </location>
</feature>
<keyword evidence="2" id="KW-0813">Transport</keyword>
<feature type="compositionally biased region" description="Basic residues" evidence="6">
    <location>
        <begin position="570"/>
        <end position="581"/>
    </location>
</feature>
<feature type="compositionally biased region" description="Low complexity" evidence="6">
    <location>
        <begin position="359"/>
        <end position="377"/>
    </location>
</feature>
<keyword evidence="5 7" id="KW-0472">Membrane</keyword>
<dbReference type="Pfam" id="PF00083">
    <property type="entry name" value="Sugar_tr"/>
    <property type="match status" value="2"/>
</dbReference>
<feature type="compositionally biased region" description="Low complexity" evidence="6">
    <location>
        <begin position="539"/>
        <end position="553"/>
    </location>
</feature>
<feature type="transmembrane region" description="Helical" evidence="7">
    <location>
        <begin position="877"/>
        <end position="899"/>
    </location>
</feature>
<feature type="transmembrane region" description="Helical" evidence="7">
    <location>
        <begin position="851"/>
        <end position="870"/>
    </location>
</feature>
<dbReference type="GO" id="GO:0016020">
    <property type="term" value="C:membrane"/>
    <property type="evidence" value="ECO:0007669"/>
    <property type="project" value="UniProtKB-SubCell"/>
</dbReference>
<evidence type="ECO:0000256" key="2">
    <source>
        <dbReference type="ARBA" id="ARBA00022448"/>
    </source>
</evidence>
<feature type="compositionally biased region" description="Basic and acidic residues" evidence="6">
    <location>
        <begin position="714"/>
        <end position="763"/>
    </location>
</feature>
<comment type="subcellular location">
    <subcellularLocation>
        <location evidence="1">Membrane</location>
    </subcellularLocation>
</comment>
<feature type="transmembrane region" description="Helical" evidence="7">
    <location>
        <begin position="111"/>
        <end position="131"/>
    </location>
</feature>
<feature type="transmembrane region" description="Helical" evidence="7">
    <location>
        <begin position="973"/>
        <end position="994"/>
    </location>
</feature>
<feature type="compositionally biased region" description="Basic residues" evidence="6">
    <location>
        <begin position="386"/>
        <end position="397"/>
    </location>
</feature>
<evidence type="ECO:0000256" key="6">
    <source>
        <dbReference type="SAM" id="MobiDB-lite"/>
    </source>
</evidence>
<evidence type="ECO:0000256" key="5">
    <source>
        <dbReference type="ARBA" id="ARBA00023136"/>
    </source>
</evidence>
<dbReference type="InterPro" id="IPR036259">
    <property type="entry name" value="MFS_trans_sf"/>
</dbReference>
<feature type="compositionally biased region" description="Polar residues" evidence="6">
    <location>
        <begin position="450"/>
        <end position="465"/>
    </location>
</feature>
<dbReference type="InterPro" id="IPR005828">
    <property type="entry name" value="MFS_sugar_transport-like"/>
</dbReference>
<feature type="compositionally biased region" description="Low complexity" evidence="6">
    <location>
        <begin position="413"/>
        <end position="449"/>
    </location>
</feature>
<feature type="compositionally biased region" description="Polar residues" evidence="6">
    <location>
        <begin position="472"/>
        <end position="481"/>
    </location>
</feature>
<feature type="compositionally biased region" description="Low complexity" evidence="6">
    <location>
        <begin position="667"/>
        <end position="681"/>
    </location>
</feature>
<feature type="transmembrane region" description="Helical" evidence="7">
    <location>
        <begin position="169"/>
        <end position="190"/>
    </location>
</feature>
<evidence type="ECO:0000256" key="1">
    <source>
        <dbReference type="ARBA" id="ARBA00004370"/>
    </source>
</evidence>
<feature type="compositionally biased region" description="Basic and acidic residues" evidence="6">
    <location>
        <begin position="522"/>
        <end position="535"/>
    </location>
</feature>
<feature type="compositionally biased region" description="Low complexity" evidence="6">
    <location>
        <begin position="507"/>
        <end position="521"/>
    </location>
</feature>
<feature type="transmembrane region" description="Helical" evidence="7">
    <location>
        <begin position="946"/>
        <end position="967"/>
    </location>
</feature>
<dbReference type="RefSeq" id="XP_048268156.1">
    <property type="nucleotide sequence ID" value="XM_048412199.1"/>
</dbReference>
<feature type="transmembrane region" description="Helical" evidence="7">
    <location>
        <begin position="84"/>
        <end position="104"/>
    </location>
</feature>
<accession>A0A9C6WDD4</accession>
<dbReference type="PANTHER" id="PTHR48020">
    <property type="entry name" value="PROTON MYO-INOSITOL COTRANSPORTER"/>
    <property type="match status" value="1"/>
</dbReference>
<dbReference type="KEGG" id="bter:100644377"/>
<keyword evidence="3 7" id="KW-0812">Transmembrane</keyword>